<evidence type="ECO:0000313" key="9">
    <source>
        <dbReference type="EMBL" id="KOB64166.1"/>
    </source>
</evidence>
<dbReference type="Proteomes" id="UP000037510">
    <property type="component" value="Unassembled WGS sequence"/>
</dbReference>
<keyword evidence="5 7" id="KW-1133">Transmembrane helix</keyword>
<feature type="compositionally biased region" description="Basic residues" evidence="8">
    <location>
        <begin position="180"/>
        <end position="189"/>
    </location>
</feature>
<feature type="compositionally biased region" description="Polar residues" evidence="8">
    <location>
        <begin position="223"/>
        <end position="234"/>
    </location>
</feature>
<gene>
    <name evidence="9" type="ORF">OBRU01_24583</name>
</gene>
<keyword evidence="6 7" id="KW-0472">Membrane</keyword>
<accession>A0A0L7KM75</accession>
<feature type="compositionally biased region" description="Polar residues" evidence="8">
    <location>
        <begin position="164"/>
        <end position="174"/>
    </location>
</feature>
<evidence type="ECO:0000256" key="6">
    <source>
        <dbReference type="ARBA" id="ARBA00023136"/>
    </source>
</evidence>
<dbReference type="GO" id="GO:0005886">
    <property type="term" value="C:plasma membrane"/>
    <property type="evidence" value="ECO:0007669"/>
    <property type="project" value="UniProtKB-SubCell"/>
</dbReference>
<evidence type="ECO:0000256" key="3">
    <source>
        <dbReference type="ARBA" id="ARBA00022475"/>
    </source>
</evidence>
<keyword evidence="10" id="KW-1185">Reference proteome</keyword>
<dbReference type="PANTHER" id="PTHR13084">
    <property type="entry name" value="T-CELL LYMPHOMA BREAKPOINT-ASSOCIATED TARGET 1-RELATED"/>
    <property type="match status" value="1"/>
</dbReference>
<dbReference type="AlphaFoldDB" id="A0A0L7KM75"/>
<comment type="similarity">
    <text evidence="2 7">Belongs to the NKAIN family.</text>
</comment>
<organism evidence="9 10">
    <name type="scientific">Operophtera brumata</name>
    <name type="common">Winter moth</name>
    <name type="synonym">Phalaena brumata</name>
    <dbReference type="NCBI Taxonomy" id="104452"/>
    <lineage>
        <taxon>Eukaryota</taxon>
        <taxon>Metazoa</taxon>
        <taxon>Ecdysozoa</taxon>
        <taxon>Arthropoda</taxon>
        <taxon>Hexapoda</taxon>
        <taxon>Insecta</taxon>
        <taxon>Pterygota</taxon>
        <taxon>Neoptera</taxon>
        <taxon>Endopterygota</taxon>
        <taxon>Lepidoptera</taxon>
        <taxon>Glossata</taxon>
        <taxon>Ditrysia</taxon>
        <taxon>Geometroidea</taxon>
        <taxon>Geometridae</taxon>
        <taxon>Larentiinae</taxon>
        <taxon>Operophtera</taxon>
    </lineage>
</organism>
<keyword evidence="3 7" id="KW-1003">Cell membrane</keyword>
<reference evidence="9 10" key="1">
    <citation type="journal article" date="2015" name="Genome Biol. Evol.">
        <title>The genome of winter moth (Operophtera brumata) provides a genomic perspective on sexual dimorphism and phenology.</title>
        <authorList>
            <person name="Derks M.F."/>
            <person name="Smit S."/>
            <person name="Salis L."/>
            <person name="Schijlen E."/>
            <person name="Bossers A."/>
            <person name="Mateman C."/>
            <person name="Pijl A.S."/>
            <person name="de Ridder D."/>
            <person name="Groenen M.A."/>
            <person name="Visser M.E."/>
            <person name="Megens H.J."/>
        </authorList>
    </citation>
    <scope>NUCLEOTIDE SEQUENCE [LARGE SCALE GENOMIC DNA]</scope>
    <source>
        <strain evidence="9">WM2013NL</strain>
        <tissue evidence="9">Head and thorax</tissue>
    </source>
</reference>
<evidence type="ECO:0000313" key="10">
    <source>
        <dbReference type="Proteomes" id="UP000037510"/>
    </source>
</evidence>
<dbReference type="InterPro" id="IPR008516">
    <property type="entry name" value="Na/K-Atpase_Interacting"/>
</dbReference>
<dbReference type="STRING" id="104452.A0A0L7KM75"/>
<dbReference type="GO" id="GO:0002028">
    <property type="term" value="P:regulation of sodium ion transport"/>
    <property type="evidence" value="ECO:0007669"/>
    <property type="project" value="UniProtKB-UniRule"/>
</dbReference>
<evidence type="ECO:0000256" key="4">
    <source>
        <dbReference type="ARBA" id="ARBA00022692"/>
    </source>
</evidence>
<feature type="transmembrane region" description="Helical" evidence="7">
    <location>
        <begin position="117"/>
        <end position="139"/>
    </location>
</feature>
<proteinExistence type="inferred from homology"/>
<evidence type="ECO:0000256" key="8">
    <source>
        <dbReference type="SAM" id="MobiDB-lite"/>
    </source>
</evidence>
<evidence type="ECO:0000256" key="7">
    <source>
        <dbReference type="RuleBase" id="RU368041"/>
    </source>
</evidence>
<feature type="transmembrane region" description="Helical" evidence="7">
    <location>
        <begin position="6"/>
        <end position="22"/>
    </location>
</feature>
<keyword evidence="4 7" id="KW-0812">Transmembrane</keyword>
<comment type="subcellular location">
    <subcellularLocation>
        <location evidence="1 7">Cell membrane</location>
        <topology evidence="1 7">Multi-pass membrane protein</topology>
    </subcellularLocation>
</comment>
<comment type="caution">
    <text evidence="9">The sequence shown here is derived from an EMBL/GenBank/DDBJ whole genome shotgun (WGS) entry which is preliminary data.</text>
</comment>
<evidence type="ECO:0000256" key="2">
    <source>
        <dbReference type="ARBA" id="ARBA00006364"/>
    </source>
</evidence>
<name>A0A0L7KM75_OPEBR</name>
<evidence type="ECO:0000256" key="1">
    <source>
        <dbReference type="ARBA" id="ARBA00004651"/>
    </source>
</evidence>
<dbReference type="EMBL" id="JTDY01009043">
    <property type="protein sequence ID" value="KOB64166.1"/>
    <property type="molecule type" value="Genomic_DNA"/>
</dbReference>
<feature type="region of interest" description="Disordered" evidence="8">
    <location>
        <begin position="148"/>
        <end position="266"/>
    </location>
</feature>
<sequence length="439" mass="49026">MAVCGLRTILLIVCVLELIITIQRQVFDFLGYMWLPIIANFINILFIIFGSFGAVQYITKYLVAESGLLSLDTGSDSWWKTNGWGCKPQWGSEVDGLDTWRPAQVDGCFLMWEHVELAQSAVGALLAAIALPLAILLAYKSFKKRKPKADKGTLPRRPVYTIELSPTETPSVENSLKPMTPRRVKRRSGSRGYNSSVRRSRRSYRNAAYLSSNASLPRDPRSSRPTSAHSSYSNFHAARPASYHTVERERGTPTEGLYDQQPVSESVPIVTNRHTLTRHNSIKSSGYDVVGPYKEADPTSDEANNVPCGELTARIDNIARDWGECHEGGWQEPPPPAPPYSGRNTPPNHASQQVYNAHSMHPSQQYSPYTYLPAQHQHFGNQNTPAPQHNAQAIHPHSPQYENHAAYEYHNQTYGTPVSPGPPAYQAINEIYTNMPPCQ</sequence>
<feature type="transmembrane region" description="Helical" evidence="7">
    <location>
        <begin position="34"/>
        <end position="58"/>
    </location>
</feature>
<protein>
    <recommendedName>
        <fullName evidence="7">Sodium/potassium-transporting ATPase subunit beta-1-interacting protein</fullName>
        <shortName evidence="7">Na(+)/K(+)-transporting ATPase subunit beta-1-interacting protein</shortName>
    </recommendedName>
</protein>
<dbReference type="Pfam" id="PF05640">
    <property type="entry name" value="NKAIN"/>
    <property type="match status" value="1"/>
</dbReference>
<dbReference type="PANTHER" id="PTHR13084:SF6">
    <property type="entry name" value="SODIUM_POTASSIUM-TRANSPORTING ATPASE SUBUNIT BETA-1-INTERACTING PROTEIN"/>
    <property type="match status" value="1"/>
</dbReference>
<evidence type="ECO:0000256" key="5">
    <source>
        <dbReference type="ARBA" id="ARBA00022989"/>
    </source>
</evidence>